<comment type="caution">
    <text evidence="1">The sequence shown here is derived from an EMBL/GenBank/DDBJ whole genome shotgun (WGS) entry which is preliminary data.</text>
</comment>
<evidence type="ECO:0000313" key="2">
    <source>
        <dbReference type="Proteomes" id="UP000784294"/>
    </source>
</evidence>
<dbReference type="AlphaFoldDB" id="A0A3S5AWA6"/>
<dbReference type="Proteomes" id="UP000784294">
    <property type="component" value="Unassembled WGS sequence"/>
</dbReference>
<sequence>MSFWEIDHFYLALLAGPAFETLLDCPFAVSPLLLQASQSRLLAGRNRSGSQYTTFACQPTCRAVPACALCNQPNQQAGGTSLANSCPPCPLSYTPATTATPIEANSAPLNFIPPCLVPSCVEILGGKDLFYAQTCQSPRDSGNLPDPNRTSVYVCICGLVCLAHKTATFGRLGNGGNGMSRALRDAPNNMDLVIGHMSSTL</sequence>
<gene>
    <name evidence="1" type="ORF">PXEA_LOCUS27232</name>
</gene>
<keyword evidence="2" id="KW-1185">Reference proteome</keyword>
<proteinExistence type="predicted"/>
<protein>
    <submittedName>
        <fullName evidence="1">Uncharacterized protein</fullName>
    </submittedName>
</protein>
<accession>A0A3S5AWA6</accession>
<dbReference type="EMBL" id="CAAALY010246403">
    <property type="protein sequence ID" value="VEL33792.1"/>
    <property type="molecule type" value="Genomic_DNA"/>
</dbReference>
<name>A0A3S5AWA6_9PLAT</name>
<reference evidence="1" key="1">
    <citation type="submission" date="2018-11" db="EMBL/GenBank/DDBJ databases">
        <authorList>
            <consortium name="Pathogen Informatics"/>
        </authorList>
    </citation>
    <scope>NUCLEOTIDE SEQUENCE</scope>
</reference>
<evidence type="ECO:0000313" key="1">
    <source>
        <dbReference type="EMBL" id="VEL33792.1"/>
    </source>
</evidence>
<organism evidence="1 2">
    <name type="scientific">Protopolystoma xenopodis</name>
    <dbReference type="NCBI Taxonomy" id="117903"/>
    <lineage>
        <taxon>Eukaryota</taxon>
        <taxon>Metazoa</taxon>
        <taxon>Spiralia</taxon>
        <taxon>Lophotrochozoa</taxon>
        <taxon>Platyhelminthes</taxon>
        <taxon>Monogenea</taxon>
        <taxon>Polyopisthocotylea</taxon>
        <taxon>Polystomatidea</taxon>
        <taxon>Polystomatidae</taxon>
        <taxon>Protopolystoma</taxon>
    </lineage>
</organism>